<evidence type="ECO:0000313" key="2">
    <source>
        <dbReference type="Proteomes" id="UP000654075"/>
    </source>
</evidence>
<dbReference type="EMBL" id="CAJNNV010024839">
    <property type="protein sequence ID" value="CAE8610801.1"/>
    <property type="molecule type" value="Genomic_DNA"/>
</dbReference>
<proteinExistence type="predicted"/>
<comment type="caution">
    <text evidence="1">The sequence shown here is derived from an EMBL/GenBank/DDBJ whole genome shotgun (WGS) entry which is preliminary data.</text>
</comment>
<accession>A0A813FFZ8</accession>
<keyword evidence="2" id="KW-1185">Reference proteome</keyword>
<reference evidence="1" key="1">
    <citation type="submission" date="2021-02" db="EMBL/GenBank/DDBJ databases">
        <authorList>
            <person name="Dougan E. K."/>
            <person name="Rhodes N."/>
            <person name="Thang M."/>
            <person name="Chan C."/>
        </authorList>
    </citation>
    <scope>NUCLEOTIDE SEQUENCE</scope>
</reference>
<name>A0A813FFZ8_POLGL</name>
<dbReference type="OrthoDB" id="410514at2759"/>
<dbReference type="AlphaFoldDB" id="A0A813FFZ8"/>
<dbReference type="Proteomes" id="UP000654075">
    <property type="component" value="Unassembled WGS sequence"/>
</dbReference>
<gene>
    <name evidence="1" type="ORF">PGLA1383_LOCUS28612</name>
</gene>
<protein>
    <submittedName>
        <fullName evidence="1">Uncharacterized protein</fullName>
    </submittedName>
</protein>
<evidence type="ECO:0000313" key="1">
    <source>
        <dbReference type="EMBL" id="CAE8610801.1"/>
    </source>
</evidence>
<sequence>MRDKKTQLDSLWFPKAAAAYLQENGADFCYTVIIDSDTLFVKPLGQFLPQYSACKAKGQGQASNLPEPDWDVAFTVYDPEFVVPWADDPADAGRTRHGYSRINCGVVLLNVLDTNLAVRFLRKWVLVSEVLMAVDHYDATGELEAGQAAEVFSESPKVWAKWQQELVKEFRGNDQAGLALLVCAYDTERLQDLLGWGSCQVCAEPVTAQLSIFHGEREMEIRFKAVPARMLNHPESMRDGLFQPDLHVVHLKGLWWRVILGKGIAGITDTRKPYWNRQAVHLWNETFTVWQVGLPEEFRLQSTPRYLLSDGTDISDQINKMPNKPFMR</sequence>
<organism evidence="1 2">
    <name type="scientific">Polarella glacialis</name>
    <name type="common">Dinoflagellate</name>
    <dbReference type="NCBI Taxonomy" id="89957"/>
    <lineage>
        <taxon>Eukaryota</taxon>
        <taxon>Sar</taxon>
        <taxon>Alveolata</taxon>
        <taxon>Dinophyceae</taxon>
        <taxon>Suessiales</taxon>
        <taxon>Suessiaceae</taxon>
        <taxon>Polarella</taxon>
    </lineage>
</organism>